<keyword evidence="2" id="KW-1185">Reference proteome</keyword>
<gene>
    <name evidence="1" type="ORF">CHS0354_026769</name>
</gene>
<comment type="caution">
    <text evidence="1">The sequence shown here is derived from an EMBL/GenBank/DDBJ whole genome shotgun (WGS) entry which is preliminary data.</text>
</comment>
<proteinExistence type="predicted"/>
<evidence type="ECO:0000313" key="1">
    <source>
        <dbReference type="EMBL" id="KAK3603975.1"/>
    </source>
</evidence>
<organism evidence="1 2">
    <name type="scientific">Potamilus streckersoni</name>
    <dbReference type="NCBI Taxonomy" id="2493646"/>
    <lineage>
        <taxon>Eukaryota</taxon>
        <taxon>Metazoa</taxon>
        <taxon>Spiralia</taxon>
        <taxon>Lophotrochozoa</taxon>
        <taxon>Mollusca</taxon>
        <taxon>Bivalvia</taxon>
        <taxon>Autobranchia</taxon>
        <taxon>Heteroconchia</taxon>
        <taxon>Palaeoheterodonta</taxon>
        <taxon>Unionida</taxon>
        <taxon>Unionoidea</taxon>
        <taxon>Unionidae</taxon>
        <taxon>Ambleminae</taxon>
        <taxon>Lampsilini</taxon>
        <taxon>Potamilus</taxon>
    </lineage>
</organism>
<evidence type="ECO:0008006" key="3">
    <source>
        <dbReference type="Google" id="ProtNLM"/>
    </source>
</evidence>
<sequence length="232" mass="27361">MDFSNLKVAVLHYWLTSYRGGERVVKQILKLFPQADIYTLFADPQICREHFAGHKIYSSFLDKPILRRYYKNLFPLYPMGVEKINCNRKSGPIKGIPNPHGIPHICYIHTPMRYCWGYTEDYLQSIPEPLKYAVAHMFRKLRRWDYTTRDAPDLYIANSKNVRTRVKQYYHKEAEVIYPPVSAYLFDEPLEAQKEKYYLYLGAVTPYKGVNMMIEAFNITRKPLVIASDRAD</sequence>
<reference evidence="1" key="1">
    <citation type="journal article" date="2021" name="Genome Biol. Evol.">
        <title>A High-Quality Reference Genome for a Parasitic Bivalve with Doubly Uniparental Inheritance (Bivalvia: Unionida).</title>
        <authorList>
            <person name="Smith C.H."/>
        </authorList>
    </citation>
    <scope>NUCLEOTIDE SEQUENCE</scope>
    <source>
        <strain evidence="1">CHS0354</strain>
    </source>
</reference>
<dbReference type="SUPFAM" id="SSF53756">
    <property type="entry name" value="UDP-Glycosyltransferase/glycogen phosphorylase"/>
    <property type="match status" value="1"/>
</dbReference>
<reference evidence="1" key="3">
    <citation type="submission" date="2023-05" db="EMBL/GenBank/DDBJ databases">
        <authorList>
            <person name="Smith C.H."/>
        </authorList>
    </citation>
    <scope>NUCLEOTIDE SEQUENCE</scope>
    <source>
        <strain evidence="1">CHS0354</strain>
        <tissue evidence="1">Mantle</tissue>
    </source>
</reference>
<protein>
    <recommendedName>
        <fullName evidence="3">Glycosyltransferase family 4 protein</fullName>
    </recommendedName>
</protein>
<dbReference type="EMBL" id="JAEAOA010001598">
    <property type="protein sequence ID" value="KAK3603975.1"/>
    <property type="molecule type" value="Genomic_DNA"/>
</dbReference>
<dbReference type="AlphaFoldDB" id="A0AAE0W8C7"/>
<reference evidence="1" key="2">
    <citation type="journal article" date="2021" name="Genome Biol. Evol.">
        <title>Developing a high-quality reference genome for a parasitic bivalve with doubly uniparental inheritance (Bivalvia: Unionida).</title>
        <authorList>
            <person name="Smith C.H."/>
        </authorList>
    </citation>
    <scope>NUCLEOTIDE SEQUENCE</scope>
    <source>
        <strain evidence="1">CHS0354</strain>
        <tissue evidence="1">Mantle</tissue>
    </source>
</reference>
<dbReference type="Proteomes" id="UP001195483">
    <property type="component" value="Unassembled WGS sequence"/>
</dbReference>
<accession>A0AAE0W8C7</accession>
<dbReference type="Gene3D" id="3.40.50.2000">
    <property type="entry name" value="Glycogen Phosphorylase B"/>
    <property type="match status" value="1"/>
</dbReference>
<name>A0AAE0W8C7_9BIVA</name>
<evidence type="ECO:0000313" key="2">
    <source>
        <dbReference type="Proteomes" id="UP001195483"/>
    </source>
</evidence>